<feature type="coiled-coil region" evidence="1">
    <location>
        <begin position="12"/>
        <end position="39"/>
    </location>
</feature>
<comment type="caution">
    <text evidence="3">The sequence shown here is derived from an EMBL/GenBank/DDBJ whole genome shotgun (WGS) entry which is preliminary data.</text>
</comment>
<feature type="transmembrane region" description="Helical" evidence="2">
    <location>
        <begin position="242"/>
        <end position="258"/>
    </location>
</feature>
<feature type="transmembrane region" description="Helical" evidence="2">
    <location>
        <begin position="577"/>
        <end position="598"/>
    </location>
</feature>
<feature type="transmembrane region" description="Helical" evidence="2">
    <location>
        <begin position="750"/>
        <end position="767"/>
    </location>
</feature>
<feature type="transmembrane region" description="Helical" evidence="2">
    <location>
        <begin position="501"/>
        <end position="519"/>
    </location>
</feature>
<feature type="transmembrane region" description="Helical" evidence="2">
    <location>
        <begin position="622"/>
        <end position="639"/>
    </location>
</feature>
<keyword evidence="2" id="KW-1133">Transmembrane helix</keyword>
<keyword evidence="1" id="KW-0175">Coiled coil</keyword>
<evidence type="ECO:0000313" key="4">
    <source>
        <dbReference type="Proteomes" id="UP000189681"/>
    </source>
</evidence>
<feature type="transmembrane region" description="Helical" evidence="2">
    <location>
        <begin position="696"/>
        <end position="715"/>
    </location>
</feature>
<evidence type="ECO:0000256" key="2">
    <source>
        <dbReference type="SAM" id="Phobius"/>
    </source>
</evidence>
<feature type="transmembrane region" description="Helical" evidence="2">
    <location>
        <begin position="265"/>
        <end position="283"/>
    </location>
</feature>
<dbReference type="InterPro" id="IPR019286">
    <property type="entry name" value="DUF2339_TM"/>
</dbReference>
<reference evidence="3 4" key="1">
    <citation type="journal article" date="2017" name="Water Res.">
        <title>Discovery and metagenomic analysis of an anammox bacterial enrichment related to Candidatus "Brocadia caroliniensis" in a full-scale glycerol-fed nitritation-denitritation separate centrate treatment process.</title>
        <authorList>
            <person name="Park H."/>
            <person name="Brotto A.C."/>
            <person name="van Loosdrecht M.C."/>
            <person name="Chandran K."/>
        </authorList>
    </citation>
    <scope>NUCLEOTIDE SEQUENCE [LARGE SCALE GENOMIC DNA]</scope>
    <source>
        <strain evidence="3">26THWARD</strain>
    </source>
</reference>
<organism evidence="3 4">
    <name type="scientific">Candidatus Brocadia carolinensis</name>
    <dbReference type="NCBI Taxonomy" id="1004156"/>
    <lineage>
        <taxon>Bacteria</taxon>
        <taxon>Pseudomonadati</taxon>
        <taxon>Planctomycetota</taxon>
        <taxon>Candidatus Brocadiia</taxon>
        <taxon>Candidatus Brocadiales</taxon>
        <taxon>Candidatus Brocadiaceae</taxon>
        <taxon>Candidatus Brocadia</taxon>
    </lineage>
</organism>
<feature type="transmembrane region" description="Helical" evidence="2">
    <location>
        <begin position="189"/>
        <end position="212"/>
    </location>
</feature>
<feature type="transmembrane region" description="Helical" evidence="2">
    <location>
        <begin position="552"/>
        <end position="570"/>
    </location>
</feature>
<evidence type="ECO:0000313" key="3">
    <source>
        <dbReference type="EMBL" id="OOP55760.1"/>
    </source>
</evidence>
<feature type="transmembrane region" description="Helical" evidence="2">
    <location>
        <begin position="324"/>
        <end position="344"/>
    </location>
</feature>
<accession>A0A1V4ARM8</accession>
<feature type="transmembrane region" description="Helical" evidence="2">
    <location>
        <begin position="350"/>
        <end position="371"/>
    </location>
</feature>
<feature type="transmembrane region" description="Helical" evidence="2">
    <location>
        <begin position="660"/>
        <end position="680"/>
    </location>
</feature>
<evidence type="ECO:0008006" key="5">
    <source>
        <dbReference type="Google" id="ProtNLM"/>
    </source>
</evidence>
<keyword evidence="2" id="KW-0472">Membrane</keyword>
<feature type="transmembrane region" description="Helical" evidence="2">
    <location>
        <begin position="107"/>
        <end position="127"/>
    </location>
</feature>
<feature type="transmembrane region" description="Helical" evidence="2">
    <location>
        <begin position="404"/>
        <end position="420"/>
    </location>
</feature>
<dbReference type="PANTHER" id="PTHR38434:SF1">
    <property type="entry name" value="BLL2549 PROTEIN"/>
    <property type="match status" value="1"/>
</dbReference>
<proteinExistence type="predicted"/>
<gene>
    <name evidence="3" type="ORF">AYP45_12940</name>
</gene>
<feature type="transmembrane region" description="Helical" evidence="2">
    <location>
        <begin position="163"/>
        <end position="183"/>
    </location>
</feature>
<keyword evidence="2" id="KW-0812">Transmembrane</keyword>
<sequence length="779" mass="89206">MEEKAASLSKKISILSKDLEWYRTELNALQKQVELLKHEKYQPTVQQDTVQPRKEKVEVIEIRKEPLVVKIPESVIVSKPQQTVTPPSQTQKPKPSFSLEEYIGGNIINKIGIAILIIGIAIGVKYASDAGLISPLTRIVFGYLAGAGILTTAVKLKKKYEGFSAVILSGGMATLYFTTLFAYSRYGLIPQAVAFTVMIIFTAFTVFAATVYNRQEIGIFGLVGAYGVPFLLGGGSGRVGNLFSYMTIINIGILVLSFKKYWNILNYVTFSLSWIIFCIWFFLEYNSAQHQTIAIVFSSCFFIIFYLDFMVYKIISKENLNAKDLVLLLLNSFVYFSIGCVIFNRINDGIYLGLFTLANAVIHLFFSYAVYKDKKIDRKLFYLLMGLVICFVTIAIPIQINGNWVTLFWAAEIFVLFWVGRIKKVEFYEWLAFTMLLPGVFSLIQDWVNAYFKIKTLHPFFNITFLTSLMMVCSLAGVIFLNKKKPLHSEGYSRFALSRIVNYPIPIVLFLITYFTFYYEISHFWLQRYRSSSVALDTYTLFDEDLLQFRRLWLLNYTALFMSAFSFLSIRKIKYSSVAWSSLCLATLTVTLILSLGLSDLSTLRSHYLSGYNSEYFYQGKWYIYFRYVCFTFLSVLMYHMYLLSKMDLLNKSVLKISPAALNLFILIALSSELTNIMVINHSKDVVRYEMLSHKVGYTVLWGIYSLSMIAFGIWKKKKWIRIPAIVLFGIALIKLLIYDISGLATGYKVIAFVALGVLLLIVSFLYQKFKNIILSSDE</sequence>
<feature type="transmembrane region" description="Helical" evidence="2">
    <location>
        <begin position="289"/>
        <end position="312"/>
    </location>
</feature>
<feature type="transmembrane region" description="Helical" evidence="2">
    <location>
        <begin position="380"/>
        <end position="398"/>
    </location>
</feature>
<protein>
    <recommendedName>
        <fullName evidence="5">DUF2339 domain-containing protein</fullName>
    </recommendedName>
</protein>
<dbReference type="Pfam" id="PF10101">
    <property type="entry name" value="DUF2339"/>
    <property type="match status" value="1"/>
</dbReference>
<feature type="transmembrane region" description="Helical" evidence="2">
    <location>
        <begin position="460"/>
        <end position="481"/>
    </location>
</feature>
<feature type="transmembrane region" description="Helical" evidence="2">
    <location>
        <begin position="720"/>
        <end position="738"/>
    </location>
</feature>
<feature type="transmembrane region" description="Helical" evidence="2">
    <location>
        <begin position="139"/>
        <end position="156"/>
    </location>
</feature>
<dbReference type="Proteomes" id="UP000189681">
    <property type="component" value="Unassembled WGS sequence"/>
</dbReference>
<dbReference type="STRING" id="1004156.AYP45_12940"/>
<name>A0A1V4ARM8_9BACT</name>
<dbReference type="EMBL" id="AYTS01000120">
    <property type="protein sequence ID" value="OOP55760.1"/>
    <property type="molecule type" value="Genomic_DNA"/>
</dbReference>
<dbReference type="PANTHER" id="PTHR38434">
    <property type="entry name" value="BLL2549 PROTEIN"/>
    <property type="match status" value="1"/>
</dbReference>
<evidence type="ECO:0000256" key="1">
    <source>
        <dbReference type="SAM" id="Coils"/>
    </source>
</evidence>
<dbReference type="AlphaFoldDB" id="A0A1V4ARM8"/>
<feature type="transmembrane region" description="Helical" evidence="2">
    <location>
        <begin position="427"/>
        <end position="448"/>
    </location>
</feature>
<feature type="transmembrane region" description="Helical" evidence="2">
    <location>
        <begin position="219"/>
        <end position="236"/>
    </location>
</feature>